<dbReference type="EMBL" id="LR746266">
    <property type="protein sequence ID" value="CAA7393413.1"/>
    <property type="molecule type" value="Genomic_DNA"/>
</dbReference>
<comment type="subcellular location">
    <subcellularLocation>
        <location evidence="1">Membrane</location>
        <topology evidence="1">Multi-pass membrane protein</topology>
    </subcellularLocation>
</comment>
<evidence type="ECO:0000259" key="8">
    <source>
        <dbReference type="Pfam" id="PF01694"/>
    </source>
</evidence>
<feature type="domain" description="Peptidase S54 rhomboid" evidence="8">
    <location>
        <begin position="33"/>
        <end position="183"/>
    </location>
</feature>
<evidence type="ECO:0000256" key="4">
    <source>
        <dbReference type="ARBA" id="ARBA00022801"/>
    </source>
</evidence>
<proteinExistence type="inferred from homology"/>
<name>A0A7I8IJ47_SPIIN</name>
<feature type="transmembrane region" description="Helical" evidence="7">
    <location>
        <begin position="75"/>
        <end position="91"/>
    </location>
</feature>
<evidence type="ECO:0000313" key="11">
    <source>
        <dbReference type="Proteomes" id="UP000663760"/>
    </source>
</evidence>
<dbReference type="EMBL" id="LR743590">
    <property type="protein sequence ID" value="CAA2617665.1"/>
    <property type="molecule type" value="Genomic_DNA"/>
</dbReference>
<organism evidence="9">
    <name type="scientific">Spirodela intermedia</name>
    <name type="common">Intermediate duckweed</name>
    <dbReference type="NCBI Taxonomy" id="51605"/>
    <lineage>
        <taxon>Eukaryota</taxon>
        <taxon>Viridiplantae</taxon>
        <taxon>Streptophyta</taxon>
        <taxon>Embryophyta</taxon>
        <taxon>Tracheophyta</taxon>
        <taxon>Spermatophyta</taxon>
        <taxon>Magnoliopsida</taxon>
        <taxon>Liliopsida</taxon>
        <taxon>Araceae</taxon>
        <taxon>Lemnoideae</taxon>
        <taxon>Spirodela</taxon>
    </lineage>
</organism>
<evidence type="ECO:0000256" key="2">
    <source>
        <dbReference type="ARBA" id="ARBA00009045"/>
    </source>
</evidence>
<feature type="transmembrane region" description="Helical" evidence="7">
    <location>
        <begin position="112"/>
        <end position="131"/>
    </location>
</feature>
<dbReference type="Pfam" id="PF01694">
    <property type="entry name" value="Rhomboid"/>
    <property type="match status" value="1"/>
</dbReference>
<keyword evidence="11" id="KW-1185">Reference proteome</keyword>
<reference evidence="9" key="1">
    <citation type="submission" date="2019-12" db="EMBL/GenBank/DDBJ databases">
        <authorList>
            <person name="Scholz U."/>
            <person name="Mascher M."/>
            <person name="Fiebig A."/>
        </authorList>
    </citation>
    <scope>NUCLEOTIDE SEQUENCE</scope>
</reference>
<sequence>MMENFTVKFRSVISPAEISTHLKQISLANFKSGRLHTLITSAFSHMDGDHILINMIGLYFFGTNIGSLFGPRFLLNLYIAGAISGSSFYLVHQALTSPSFRHADMMIHSRSYALGASAAVNAILLLDVFLFPKNIYYLNFFIPVPAALMGAIIIGSDLWKIKKGEERISGSAHLGGALVAALVWARIRKGWI</sequence>
<evidence type="ECO:0000256" key="5">
    <source>
        <dbReference type="ARBA" id="ARBA00022989"/>
    </source>
</evidence>
<feature type="transmembrane region" description="Helical" evidence="7">
    <location>
        <begin position="137"/>
        <end position="156"/>
    </location>
</feature>
<dbReference type="GO" id="GO:0016020">
    <property type="term" value="C:membrane"/>
    <property type="evidence" value="ECO:0007669"/>
    <property type="project" value="UniProtKB-SubCell"/>
</dbReference>
<protein>
    <recommendedName>
        <fullName evidence="8">Peptidase S54 rhomboid domain-containing protein</fullName>
    </recommendedName>
</protein>
<dbReference type="GO" id="GO:0004252">
    <property type="term" value="F:serine-type endopeptidase activity"/>
    <property type="evidence" value="ECO:0007669"/>
    <property type="project" value="InterPro"/>
</dbReference>
<evidence type="ECO:0000256" key="3">
    <source>
        <dbReference type="ARBA" id="ARBA00022692"/>
    </source>
</evidence>
<dbReference type="Gene3D" id="1.20.1540.10">
    <property type="entry name" value="Rhomboid-like"/>
    <property type="match status" value="1"/>
</dbReference>
<dbReference type="InterPro" id="IPR022764">
    <property type="entry name" value="Peptidase_S54_rhomboid_dom"/>
</dbReference>
<dbReference type="PANTHER" id="PTHR43731">
    <property type="entry name" value="RHOMBOID PROTEASE"/>
    <property type="match status" value="1"/>
</dbReference>
<feature type="transmembrane region" description="Helical" evidence="7">
    <location>
        <begin position="51"/>
        <end position="69"/>
    </location>
</feature>
<keyword evidence="3 7" id="KW-0812">Transmembrane</keyword>
<dbReference type="SUPFAM" id="SSF144091">
    <property type="entry name" value="Rhomboid-like"/>
    <property type="match status" value="1"/>
</dbReference>
<evidence type="ECO:0000313" key="9">
    <source>
        <dbReference type="EMBL" id="CAA2617665.1"/>
    </source>
</evidence>
<evidence type="ECO:0000313" key="10">
    <source>
        <dbReference type="EMBL" id="CAA7393413.1"/>
    </source>
</evidence>
<dbReference type="AlphaFoldDB" id="A0A7I8IJ47"/>
<accession>A0A7I8IJ47</accession>
<gene>
    <name evidence="9" type="ORF">SI7747_03003827</name>
    <name evidence="10" type="ORF">SI8410_03004167</name>
</gene>
<evidence type="ECO:0000256" key="6">
    <source>
        <dbReference type="ARBA" id="ARBA00023136"/>
    </source>
</evidence>
<evidence type="ECO:0000256" key="1">
    <source>
        <dbReference type="ARBA" id="ARBA00004141"/>
    </source>
</evidence>
<dbReference type="InterPro" id="IPR050925">
    <property type="entry name" value="Rhomboid_protease_S54"/>
</dbReference>
<keyword evidence="4" id="KW-0378">Hydrolase</keyword>
<comment type="similarity">
    <text evidence="2">Belongs to the peptidase S54 family.</text>
</comment>
<keyword evidence="6 7" id="KW-0472">Membrane</keyword>
<dbReference type="OrthoDB" id="418595at2759"/>
<evidence type="ECO:0000256" key="7">
    <source>
        <dbReference type="SAM" id="Phobius"/>
    </source>
</evidence>
<dbReference type="InterPro" id="IPR035952">
    <property type="entry name" value="Rhomboid-like_sf"/>
</dbReference>
<dbReference type="PANTHER" id="PTHR43731:SF14">
    <property type="entry name" value="PRESENILIN-ASSOCIATED RHOMBOID-LIKE PROTEIN, MITOCHONDRIAL"/>
    <property type="match status" value="1"/>
</dbReference>
<feature type="transmembrane region" description="Helical" evidence="7">
    <location>
        <begin position="168"/>
        <end position="187"/>
    </location>
</feature>
<keyword evidence="5 7" id="KW-1133">Transmembrane helix</keyword>
<dbReference type="Proteomes" id="UP000663760">
    <property type="component" value="Chromosome 3"/>
</dbReference>